<dbReference type="Gene3D" id="3.40.50.790">
    <property type="match status" value="1"/>
</dbReference>
<feature type="region of interest" description="Disordered" evidence="7">
    <location>
        <begin position="30"/>
        <end position="60"/>
    </location>
</feature>
<dbReference type="OrthoDB" id="1747252at2759"/>
<keyword evidence="9" id="KW-1185">Reference proteome</keyword>
<dbReference type="PROSITE" id="PS01199">
    <property type="entry name" value="RIBOSOMAL_L1"/>
    <property type="match status" value="1"/>
</dbReference>
<evidence type="ECO:0000313" key="9">
    <source>
        <dbReference type="Proteomes" id="UP000825935"/>
    </source>
</evidence>
<dbReference type="Proteomes" id="UP000825935">
    <property type="component" value="Chromosome 35"/>
</dbReference>
<dbReference type="CDD" id="cd00403">
    <property type="entry name" value="Ribosomal_L1"/>
    <property type="match status" value="1"/>
</dbReference>
<dbReference type="PANTHER" id="PTHR36427">
    <property type="entry name" value="54S RIBOSOMAL PROTEIN L1, MITOCHONDRIAL"/>
    <property type="match status" value="1"/>
</dbReference>
<dbReference type="OMA" id="TFHICST"/>
<evidence type="ECO:0000256" key="6">
    <source>
        <dbReference type="RuleBase" id="RU000659"/>
    </source>
</evidence>
<organism evidence="8 9">
    <name type="scientific">Ceratopteris richardii</name>
    <name type="common">Triangle waterfern</name>
    <dbReference type="NCBI Taxonomy" id="49495"/>
    <lineage>
        <taxon>Eukaryota</taxon>
        <taxon>Viridiplantae</taxon>
        <taxon>Streptophyta</taxon>
        <taxon>Embryophyta</taxon>
        <taxon>Tracheophyta</taxon>
        <taxon>Polypodiopsida</taxon>
        <taxon>Polypodiidae</taxon>
        <taxon>Polypodiales</taxon>
        <taxon>Pteridineae</taxon>
        <taxon>Pteridaceae</taxon>
        <taxon>Parkerioideae</taxon>
        <taxon>Ceratopteris</taxon>
    </lineage>
</organism>
<evidence type="ECO:0000313" key="8">
    <source>
        <dbReference type="EMBL" id="KAH7282326.1"/>
    </source>
</evidence>
<dbReference type="PANTHER" id="PTHR36427:SF4">
    <property type="entry name" value="RIBOSOMAL PROTEIN L1P_L10E FAMILY"/>
    <property type="match status" value="1"/>
</dbReference>
<dbReference type="AlphaFoldDB" id="A0A8T2QF42"/>
<gene>
    <name evidence="8" type="ORF">KP509_35G025200</name>
</gene>
<keyword evidence="5 6" id="KW-0687">Ribonucleoprotein</keyword>
<keyword evidence="2" id="KW-0699">rRNA-binding</keyword>
<dbReference type="GO" id="GO:0006412">
    <property type="term" value="P:translation"/>
    <property type="evidence" value="ECO:0007669"/>
    <property type="project" value="InterPro"/>
</dbReference>
<comment type="similarity">
    <text evidence="1 6">Belongs to the universal ribosomal protein uL1 family.</text>
</comment>
<evidence type="ECO:0000256" key="7">
    <source>
        <dbReference type="SAM" id="MobiDB-lite"/>
    </source>
</evidence>
<dbReference type="FunFam" id="3.40.50.790:FF:000001">
    <property type="entry name" value="50S ribosomal protein L1"/>
    <property type="match status" value="1"/>
</dbReference>
<dbReference type="GO" id="GO:0015934">
    <property type="term" value="C:large ribosomal subunit"/>
    <property type="evidence" value="ECO:0007669"/>
    <property type="project" value="InterPro"/>
</dbReference>
<proteinExistence type="inferred from homology"/>
<dbReference type="InterPro" id="IPR023673">
    <property type="entry name" value="Ribosomal_uL1_CS"/>
</dbReference>
<dbReference type="InterPro" id="IPR023674">
    <property type="entry name" value="Ribosomal_uL1-like"/>
</dbReference>
<dbReference type="Gene3D" id="3.30.190.20">
    <property type="match status" value="1"/>
</dbReference>
<keyword evidence="4 6" id="KW-0689">Ribosomal protein</keyword>
<evidence type="ECO:0000256" key="4">
    <source>
        <dbReference type="ARBA" id="ARBA00022980"/>
    </source>
</evidence>
<dbReference type="GO" id="GO:0019843">
    <property type="term" value="F:rRNA binding"/>
    <property type="evidence" value="ECO:0007669"/>
    <property type="project" value="UniProtKB-KW"/>
</dbReference>
<dbReference type="SUPFAM" id="SSF56808">
    <property type="entry name" value="Ribosomal protein L1"/>
    <property type="match status" value="1"/>
</dbReference>
<evidence type="ECO:0000256" key="1">
    <source>
        <dbReference type="ARBA" id="ARBA00010531"/>
    </source>
</evidence>
<dbReference type="NCBIfam" id="TIGR01169">
    <property type="entry name" value="rplA_bact"/>
    <property type="match status" value="1"/>
</dbReference>
<dbReference type="EMBL" id="CM035440">
    <property type="protein sequence ID" value="KAH7282326.1"/>
    <property type="molecule type" value="Genomic_DNA"/>
</dbReference>
<dbReference type="InterPro" id="IPR016095">
    <property type="entry name" value="Ribosomal_uL1_3-a/b-sand"/>
</dbReference>
<reference evidence="8" key="1">
    <citation type="submission" date="2021-08" db="EMBL/GenBank/DDBJ databases">
        <title>WGS assembly of Ceratopteris richardii.</title>
        <authorList>
            <person name="Marchant D.B."/>
            <person name="Chen G."/>
            <person name="Jenkins J."/>
            <person name="Shu S."/>
            <person name="Leebens-Mack J."/>
            <person name="Grimwood J."/>
            <person name="Schmutz J."/>
            <person name="Soltis P."/>
            <person name="Soltis D."/>
            <person name="Chen Z.-H."/>
        </authorList>
    </citation>
    <scope>NUCLEOTIDE SEQUENCE</scope>
    <source>
        <strain evidence="8">Whitten #5841</strain>
        <tissue evidence="8">Leaf</tissue>
    </source>
</reference>
<accession>A0A8T2QF42</accession>
<dbReference type="GO" id="GO:0003735">
    <property type="term" value="F:structural constituent of ribosome"/>
    <property type="evidence" value="ECO:0007669"/>
    <property type="project" value="InterPro"/>
</dbReference>
<comment type="caution">
    <text evidence="8">The sequence shown here is derived from an EMBL/GenBank/DDBJ whole genome shotgun (WGS) entry which is preliminary data.</text>
</comment>
<protein>
    <recommendedName>
        <fullName evidence="6">Ribosomal protein</fullName>
    </recommendedName>
</protein>
<name>A0A8T2QF42_CERRI</name>
<keyword evidence="3" id="KW-0694">RNA-binding</keyword>
<evidence type="ECO:0000256" key="2">
    <source>
        <dbReference type="ARBA" id="ARBA00022730"/>
    </source>
</evidence>
<dbReference type="InterPro" id="IPR005878">
    <property type="entry name" value="Ribosom_uL1_bac-type"/>
</dbReference>
<evidence type="ECO:0000256" key="3">
    <source>
        <dbReference type="ARBA" id="ARBA00022884"/>
    </source>
</evidence>
<evidence type="ECO:0000256" key="5">
    <source>
        <dbReference type="ARBA" id="ARBA00023274"/>
    </source>
</evidence>
<dbReference type="InterPro" id="IPR028364">
    <property type="entry name" value="Ribosomal_uL1/biogenesis"/>
</dbReference>
<sequence>MTTLNRFVRRALLSQRAALPRPLFFSTKDDGPASTIPVVSYAPKDDVSPAPPTRRRDRRQEVVISADDIAADMQTSSAISSSSVIPAAYEVKPKVAPLPEYHAAPEEASPTEEAKPSPLPSLRQFVPEDLMDIPIPVRIKVETKPRPGPIPLMDAIREVKSKRSAKFDETVEVAIRLGVDPKRSDQLVRGATTLPHGIGKSVRVAVFAEDEDAVEAKSSGADVVGAEELIDMILKSGGKLDFDKCIATPSMMPKLSKVARILGPRGLMPNPKVGTVTKNVGSAVKSLKQGRVDFRADKTGIVHAGIGKMSFNEDALLENIAAFAHAVLAAKPVGLKKTSRYEGYMKTFSICSTMGRGVRVTISSLSQACDNFAKMNIS</sequence>
<dbReference type="Pfam" id="PF00687">
    <property type="entry name" value="Ribosomal_L1"/>
    <property type="match status" value="1"/>
</dbReference>
<dbReference type="HAMAP" id="MF_01318_B">
    <property type="entry name" value="Ribosomal_uL1_B"/>
    <property type="match status" value="1"/>
</dbReference>